<dbReference type="EC" id="2.3.1.48" evidence="3 11"/>
<evidence type="ECO:0000256" key="2">
    <source>
        <dbReference type="ARBA" id="ARBA00010107"/>
    </source>
</evidence>
<sequence>MMGVQPAICMIQAGGLQQGQSAEQREEYQKLLWTLSNFRPDEVENSGTDDNKSREPNLNGLTPVFDLEMFREAQARAAEEMLNLKKKLKQLPTRVTVQEQSKAVNSAAGGAAGTKKLGIKTIELGRFEMDVWYNSPYPEEYQCLSKLYLCEFCLKYMNSSTILRRHLAKCIWRHPPGDEIYRKHNYSFFEVDGEKNKVYCQNLCLLAKLFLDHKTLYFDVEPFLFYVLTEADAEGCHMIGYFSKEKNSFLNYNVSCILIIPHYQRKGFGRMLIDFSYLLSREEHKVGSPEKPLSDLGLISYRSYWKNILLEFLAKHKGNEIVIKDLSQETGILAYDIVSTLQSMQLLKYWKGKHLIIKKKEAIEDYLAKSKKTNPDLIIDPSKLRWVPYQSR</sequence>
<dbReference type="Gene3D" id="3.40.630.30">
    <property type="match status" value="1"/>
</dbReference>
<keyword evidence="7" id="KW-0862">Zinc</keyword>
<dbReference type="Pfam" id="PF01853">
    <property type="entry name" value="MOZ_SAS"/>
    <property type="match status" value="1"/>
</dbReference>
<evidence type="ECO:0000256" key="7">
    <source>
        <dbReference type="ARBA" id="ARBA00022833"/>
    </source>
</evidence>
<keyword evidence="4" id="KW-0808">Transferase</keyword>
<gene>
    <name evidence="13" type="ORF">LAZ67_22001634</name>
</gene>
<keyword evidence="5" id="KW-0479">Metal-binding</keyword>
<evidence type="ECO:0000259" key="12">
    <source>
        <dbReference type="PROSITE" id="PS51726"/>
    </source>
</evidence>
<dbReference type="Pfam" id="PF17772">
    <property type="entry name" value="zf-MYST"/>
    <property type="match status" value="1"/>
</dbReference>
<dbReference type="SUPFAM" id="SSF55729">
    <property type="entry name" value="Acyl-CoA N-acyltransferases (Nat)"/>
    <property type="match status" value="1"/>
</dbReference>
<dbReference type="Gene3D" id="3.30.60.60">
    <property type="entry name" value="N-acetyl transferase-like"/>
    <property type="match status" value="1"/>
</dbReference>
<keyword evidence="6" id="KW-0863">Zinc-finger</keyword>
<proteinExistence type="inferred from homology"/>
<keyword evidence="14" id="KW-1185">Reference proteome</keyword>
<dbReference type="Proteomes" id="UP001235939">
    <property type="component" value="Chromosome 22"/>
</dbReference>
<feature type="domain" description="MYST-type HAT" evidence="12">
    <location>
        <begin position="114"/>
        <end position="388"/>
    </location>
</feature>
<dbReference type="PROSITE" id="PS51726">
    <property type="entry name" value="MYST_HAT"/>
    <property type="match status" value="1"/>
</dbReference>
<evidence type="ECO:0000256" key="9">
    <source>
        <dbReference type="ARBA" id="ARBA00022990"/>
    </source>
</evidence>
<dbReference type="PANTHER" id="PTHR10615">
    <property type="entry name" value="HISTONE ACETYLTRANSFERASE"/>
    <property type="match status" value="1"/>
</dbReference>
<comment type="catalytic activity">
    <reaction evidence="11">
        <text>L-lysyl-[protein] + acetyl-CoA = N(6)-acetyl-L-lysyl-[protein] + CoA + H(+)</text>
        <dbReference type="Rhea" id="RHEA:45948"/>
        <dbReference type="Rhea" id="RHEA-COMP:9752"/>
        <dbReference type="Rhea" id="RHEA-COMP:10731"/>
        <dbReference type="ChEBI" id="CHEBI:15378"/>
        <dbReference type="ChEBI" id="CHEBI:29969"/>
        <dbReference type="ChEBI" id="CHEBI:57287"/>
        <dbReference type="ChEBI" id="CHEBI:57288"/>
        <dbReference type="ChEBI" id="CHEBI:61930"/>
        <dbReference type="EC" id="2.3.1.48"/>
    </reaction>
</comment>
<keyword evidence="10 11" id="KW-0539">Nucleus</keyword>
<evidence type="ECO:0000256" key="11">
    <source>
        <dbReference type="RuleBase" id="RU361211"/>
    </source>
</evidence>
<dbReference type="Gene3D" id="1.10.10.10">
    <property type="entry name" value="Winged helix-like DNA-binding domain superfamily/Winged helix DNA-binding domain"/>
    <property type="match status" value="1"/>
</dbReference>
<dbReference type="InterPro" id="IPR002717">
    <property type="entry name" value="HAT_MYST-type"/>
</dbReference>
<evidence type="ECO:0000256" key="10">
    <source>
        <dbReference type="ARBA" id="ARBA00023242"/>
    </source>
</evidence>
<keyword evidence="8" id="KW-0156">Chromatin regulator</keyword>
<keyword evidence="9" id="KW-0007">Acetylation</keyword>
<dbReference type="InterPro" id="IPR036388">
    <property type="entry name" value="WH-like_DNA-bd_sf"/>
</dbReference>
<comment type="similarity">
    <text evidence="2 11">Belongs to the MYST (SAS/MOZ) family.</text>
</comment>
<dbReference type="InterPro" id="IPR016181">
    <property type="entry name" value="Acyl_CoA_acyltransferase"/>
</dbReference>
<evidence type="ECO:0000256" key="6">
    <source>
        <dbReference type="ARBA" id="ARBA00022771"/>
    </source>
</evidence>
<dbReference type="PANTHER" id="PTHR10615:SF161">
    <property type="entry name" value="HISTONE ACETYLTRANSFERASE KAT7"/>
    <property type="match status" value="1"/>
</dbReference>
<evidence type="ECO:0000256" key="1">
    <source>
        <dbReference type="ARBA" id="ARBA00004123"/>
    </source>
</evidence>
<accession>A0ABY6LPE9</accession>
<comment type="subcellular location">
    <subcellularLocation>
        <location evidence="1 11">Nucleus</location>
    </subcellularLocation>
</comment>
<name>A0ABY6LPE9_9ARAC</name>
<evidence type="ECO:0000256" key="4">
    <source>
        <dbReference type="ARBA" id="ARBA00022679"/>
    </source>
</evidence>
<organism evidence="13 14">
    <name type="scientific">Cordylochernes scorpioides</name>
    <dbReference type="NCBI Taxonomy" id="51811"/>
    <lineage>
        <taxon>Eukaryota</taxon>
        <taxon>Metazoa</taxon>
        <taxon>Ecdysozoa</taxon>
        <taxon>Arthropoda</taxon>
        <taxon>Chelicerata</taxon>
        <taxon>Arachnida</taxon>
        <taxon>Pseudoscorpiones</taxon>
        <taxon>Cheliferoidea</taxon>
        <taxon>Chernetidae</taxon>
        <taxon>Cordylochernes</taxon>
    </lineage>
</organism>
<evidence type="ECO:0000256" key="5">
    <source>
        <dbReference type="ARBA" id="ARBA00022723"/>
    </source>
</evidence>
<protein>
    <recommendedName>
        <fullName evidence="3 11">Histone acetyltransferase</fullName>
        <ecNumber evidence="3 11">2.3.1.48</ecNumber>
    </recommendedName>
</protein>
<reference evidence="13 14" key="1">
    <citation type="submission" date="2022-03" db="EMBL/GenBank/DDBJ databases">
        <title>A chromosomal length assembly of Cordylochernes scorpioides.</title>
        <authorList>
            <person name="Zeh D."/>
            <person name="Zeh J."/>
        </authorList>
    </citation>
    <scope>NUCLEOTIDE SEQUENCE [LARGE SCALE GENOMIC DNA]</scope>
    <source>
        <strain evidence="13">IN4F17</strain>
        <tissue evidence="13">Whole Body</tissue>
    </source>
</reference>
<dbReference type="InterPro" id="IPR040706">
    <property type="entry name" value="Zf-MYST"/>
</dbReference>
<evidence type="ECO:0000256" key="3">
    <source>
        <dbReference type="ARBA" id="ARBA00013184"/>
    </source>
</evidence>
<evidence type="ECO:0000256" key="8">
    <source>
        <dbReference type="ARBA" id="ARBA00022853"/>
    </source>
</evidence>
<evidence type="ECO:0000313" key="14">
    <source>
        <dbReference type="Proteomes" id="UP001235939"/>
    </source>
</evidence>
<dbReference type="EMBL" id="CP092884">
    <property type="protein sequence ID" value="UYV82986.1"/>
    <property type="molecule type" value="Genomic_DNA"/>
</dbReference>
<dbReference type="InterPro" id="IPR050603">
    <property type="entry name" value="MYST_HAT"/>
</dbReference>
<evidence type="ECO:0000313" key="13">
    <source>
        <dbReference type="EMBL" id="UYV82986.1"/>
    </source>
</evidence>